<comment type="similarity">
    <text evidence="1">Belongs to the CDC123 family.</text>
</comment>
<evidence type="ECO:0000313" key="4">
    <source>
        <dbReference type="Proteomes" id="UP000663929"/>
    </source>
</evidence>
<dbReference type="GO" id="GO:0005737">
    <property type="term" value="C:cytoplasm"/>
    <property type="evidence" value="ECO:0007669"/>
    <property type="project" value="TreeGrafter"/>
</dbReference>
<dbReference type="Proteomes" id="UP000663929">
    <property type="component" value="Chromosome"/>
</dbReference>
<evidence type="ECO:0000256" key="2">
    <source>
        <dbReference type="SAM" id="MobiDB-lite"/>
    </source>
</evidence>
<dbReference type="AlphaFoldDB" id="A0A8A4TEI3"/>
<evidence type="ECO:0000256" key="1">
    <source>
        <dbReference type="ARBA" id="ARBA00011047"/>
    </source>
</evidence>
<dbReference type="RefSeq" id="WP_237378020.1">
    <property type="nucleotide sequence ID" value="NZ_CP071793.1"/>
</dbReference>
<evidence type="ECO:0000313" key="3">
    <source>
        <dbReference type="EMBL" id="QTD48366.1"/>
    </source>
</evidence>
<reference evidence="3" key="1">
    <citation type="submission" date="2021-03" db="EMBL/GenBank/DDBJ databases">
        <title>Acanthopleuribacteraceae sp. M133.</title>
        <authorList>
            <person name="Wang G."/>
        </authorList>
    </citation>
    <scope>NUCLEOTIDE SEQUENCE</scope>
    <source>
        <strain evidence="3">M133</strain>
    </source>
</reference>
<protein>
    <recommendedName>
        <fullName evidence="5">Cell division cycle protein 123</fullName>
    </recommendedName>
</protein>
<sequence>MMALCPQPKARASAEAREARRTVPWSRLDERFPAVKPTFLEHWPPELRRWSMPAEAVPLGWAEVHALGARLPGMAQHFEGHYRRALPELVKRLDAALAGFPEGAFVRLGSTSPKDSPLFPMLGGRVRQGDQVIRLLTSSQARIAPALRQAVRLTYLPTLFLRPWREIPRGSELRCFMRGRRLIGVSQYDLAGPALSDLGRDKLDALGAEIVSFFSFFRRAVHLEDVVFDLIFAFAGTQVQLTLLELNPLDSLTDGCLFSWREDDFDGGFRYL</sequence>
<dbReference type="Pfam" id="PF07065">
    <property type="entry name" value="D123"/>
    <property type="match status" value="1"/>
</dbReference>
<dbReference type="EMBL" id="CP071793">
    <property type="protein sequence ID" value="QTD48366.1"/>
    <property type="molecule type" value="Genomic_DNA"/>
</dbReference>
<dbReference type="KEGG" id="scor:J3U87_22530"/>
<keyword evidence="4" id="KW-1185">Reference proteome</keyword>
<name>A0A8A4TEI3_SULCO</name>
<dbReference type="PANTHER" id="PTHR15323">
    <property type="entry name" value="D123 PROTEIN"/>
    <property type="match status" value="1"/>
</dbReference>
<gene>
    <name evidence="3" type="ORF">J3U87_22530</name>
</gene>
<feature type="region of interest" description="Disordered" evidence="2">
    <location>
        <begin position="1"/>
        <end position="20"/>
    </location>
</feature>
<proteinExistence type="inferred from homology"/>
<evidence type="ECO:0008006" key="5">
    <source>
        <dbReference type="Google" id="ProtNLM"/>
    </source>
</evidence>
<dbReference type="PANTHER" id="PTHR15323:SF6">
    <property type="entry name" value="CELL DIVISION CYCLE PROTEIN 123 HOMOLOG"/>
    <property type="match status" value="1"/>
</dbReference>
<organism evidence="3 4">
    <name type="scientific">Sulfidibacter corallicola</name>
    <dbReference type="NCBI Taxonomy" id="2818388"/>
    <lineage>
        <taxon>Bacteria</taxon>
        <taxon>Pseudomonadati</taxon>
        <taxon>Acidobacteriota</taxon>
        <taxon>Holophagae</taxon>
        <taxon>Acanthopleuribacterales</taxon>
        <taxon>Acanthopleuribacteraceae</taxon>
        <taxon>Sulfidibacter</taxon>
    </lineage>
</organism>
<dbReference type="InterPro" id="IPR009772">
    <property type="entry name" value="CDC123"/>
</dbReference>
<accession>A0A8A4TEI3</accession>